<name>A0AAD8YA00_9STRA</name>
<dbReference type="InterPro" id="IPR037516">
    <property type="entry name" value="Tripartite_DENN"/>
</dbReference>
<dbReference type="PANTHER" id="PTHR15288:SF0">
    <property type="entry name" value="UDENN DOMAIN-CONTAINING PROTEIN"/>
    <property type="match status" value="1"/>
</dbReference>
<dbReference type="EMBL" id="JATAAI010000012">
    <property type="protein sequence ID" value="KAK1741760.1"/>
    <property type="molecule type" value="Genomic_DNA"/>
</dbReference>
<feature type="domain" description="UDENN" evidence="2">
    <location>
        <begin position="152"/>
        <end position="749"/>
    </location>
</feature>
<dbReference type="PROSITE" id="PS50211">
    <property type="entry name" value="DENN"/>
    <property type="match status" value="1"/>
</dbReference>
<organism evidence="3 4">
    <name type="scientific">Skeletonema marinoi</name>
    <dbReference type="NCBI Taxonomy" id="267567"/>
    <lineage>
        <taxon>Eukaryota</taxon>
        <taxon>Sar</taxon>
        <taxon>Stramenopiles</taxon>
        <taxon>Ochrophyta</taxon>
        <taxon>Bacillariophyta</taxon>
        <taxon>Coscinodiscophyceae</taxon>
        <taxon>Thalassiosirophycidae</taxon>
        <taxon>Thalassiosirales</taxon>
        <taxon>Skeletonemataceae</taxon>
        <taxon>Skeletonema</taxon>
        <taxon>Skeletonema marinoi-dohrnii complex</taxon>
    </lineage>
</organism>
<gene>
    <name evidence="3" type="ORF">QTG54_007333</name>
</gene>
<dbReference type="InterPro" id="IPR001194">
    <property type="entry name" value="cDENN_dom"/>
</dbReference>
<feature type="region of interest" description="Disordered" evidence="1">
    <location>
        <begin position="265"/>
        <end position="290"/>
    </location>
</feature>
<dbReference type="Gene3D" id="3.40.50.11500">
    <property type="match status" value="1"/>
</dbReference>
<comment type="caution">
    <text evidence="3">The sequence shown here is derived from an EMBL/GenBank/DDBJ whole genome shotgun (WGS) entry which is preliminary data.</text>
</comment>
<keyword evidence="4" id="KW-1185">Reference proteome</keyword>
<protein>
    <submittedName>
        <fullName evidence="3">DENN domain-containing protein</fullName>
    </submittedName>
</protein>
<dbReference type="AlphaFoldDB" id="A0AAD8YA00"/>
<dbReference type="SMART" id="SM00799">
    <property type="entry name" value="DENN"/>
    <property type="match status" value="1"/>
</dbReference>
<dbReference type="Proteomes" id="UP001224775">
    <property type="component" value="Unassembled WGS sequence"/>
</dbReference>
<feature type="compositionally biased region" description="Polar residues" evidence="1">
    <location>
        <begin position="266"/>
        <end position="285"/>
    </location>
</feature>
<accession>A0AAD8YA00</accession>
<sequence length="781" mass="88051">MDKIYNYAGQYEGACLTLGENRYAKRSSHISEKMIEEFKTSLFNSDGARPSMDGRQTKSESGLLSIVGDLESGQTRHSSLPLFAVPREIELFMRMKKLSKRFSSRASFSTCNLMKPLLYDQFAILSIDPTDTSSQWSDKGGRFLDAFALKTAHCIDSYPIQLAGESFVPEELSTFCCLDGVTARLMPQAAVAGAMALGWFADEHKLLAFTDGNGVTAFGIAITVYEEVSADDNEQLLECLQNRQKKRAAASLIIRWWRSHAKKIKSTSAEATKQTKQKMSQTSPKLSHRVKNLVSSPLQQRRKGREGLVLHRSFQGGMKKIKKTMTRVSFAGTPSHQNVNSAPRRMTSHEMISIDEPTSVIIAESITSSVSDITRLRAKESFGSMVAERDVIFVQRCYVMIGGDQSQQFLQLRLLKHLIEMDIHKSDSKLELPPNDETTIRHKYLQGISRIDLSKKQSRVRLPSEIAIRQQMPTFKIELPSFDLVDTIPLPLPHVADDWGVAQLFRFLKPEYICSILKLLLVERSLLVVGHSSEVVTSCICALLQLIKPFQWASNWLPLLPLDMIDFVSSPVPFVAGMVCNNAKFAEIIRMNEVKDAMNEGLSVVNLNQGKLIMTKEKGIKTIVEQSPAPIQQLSSFKDRLEVLRDSGDSSLASFSTFLKNGLSREALVTLDAIRNGIKAYVKGFAGDIALSNDGWRQYGKYNENEQFDFYPSLFINPIGEQLKLQEMLCHSQLFVEYVNRKERDSKETAELSKSDVGRFIATFVYFHWRRRKRIESKVVV</sequence>
<dbReference type="Pfam" id="PF02141">
    <property type="entry name" value="DENN"/>
    <property type="match status" value="1"/>
</dbReference>
<dbReference type="PANTHER" id="PTHR15288">
    <property type="entry name" value="DENN DOMAIN-CONTAINING PROTEIN 2"/>
    <property type="match status" value="1"/>
</dbReference>
<reference evidence="3" key="1">
    <citation type="submission" date="2023-06" db="EMBL/GenBank/DDBJ databases">
        <title>Survivors Of The Sea: Transcriptome response of Skeletonema marinoi to long-term dormancy.</title>
        <authorList>
            <person name="Pinder M.I.M."/>
            <person name="Kourtchenko O."/>
            <person name="Robertson E.K."/>
            <person name="Larsson T."/>
            <person name="Maumus F."/>
            <person name="Osuna-Cruz C.M."/>
            <person name="Vancaester E."/>
            <person name="Stenow R."/>
            <person name="Vandepoele K."/>
            <person name="Ploug H."/>
            <person name="Bruchert V."/>
            <person name="Godhe A."/>
            <person name="Topel M."/>
        </authorList>
    </citation>
    <scope>NUCLEOTIDE SEQUENCE</scope>
    <source>
        <strain evidence="3">R05AC</strain>
    </source>
</reference>
<evidence type="ECO:0000256" key="1">
    <source>
        <dbReference type="SAM" id="MobiDB-lite"/>
    </source>
</evidence>
<evidence type="ECO:0000259" key="2">
    <source>
        <dbReference type="PROSITE" id="PS50211"/>
    </source>
</evidence>
<dbReference type="InterPro" id="IPR043153">
    <property type="entry name" value="DENN_C"/>
</dbReference>
<proteinExistence type="predicted"/>
<evidence type="ECO:0000313" key="4">
    <source>
        <dbReference type="Proteomes" id="UP001224775"/>
    </source>
</evidence>
<evidence type="ECO:0000313" key="3">
    <source>
        <dbReference type="EMBL" id="KAK1741760.1"/>
    </source>
</evidence>
<dbReference type="InterPro" id="IPR051942">
    <property type="entry name" value="DENN_domain_containing_2"/>
</dbReference>